<organism evidence="1 2">
    <name type="scientific">Pseudooctadecabacter jejudonensis</name>
    <dbReference type="NCBI Taxonomy" id="1391910"/>
    <lineage>
        <taxon>Bacteria</taxon>
        <taxon>Pseudomonadati</taxon>
        <taxon>Pseudomonadota</taxon>
        <taxon>Alphaproteobacteria</taxon>
        <taxon>Rhodobacterales</taxon>
        <taxon>Paracoccaceae</taxon>
        <taxon>Pseudooctadecabacter</taxon>
    </lineage>
</organism>
<protein>
    <submittedName>
        <fullName evidence="1">Uncharacterized protein</fullName>
    </submittedName>
</protein>
<dbReference type="Proteomes" id="UP000193623">
    <property type="component" value="Unassembled WGS sequence"/>
</dbReference>
<sequence>MLGDETPSETSVLEREVELLREMLEETRVDRDSWKDQAQKITALIEDQSARKKGFWARLVGK</sequence>
<name>A0A1Y5TKW4_9RHOB</name>
<gene>
    <name evidence="1" type="ORF">PSJ8397_03394</name>
</gene>
<evidence type="ECO:0000313" key="1">
    <source>
        <dbReference type="EMBL" id="SLN64482.1"/>
    </source>
</evidence>
<dbReference type="AlphaFoldDB" id="A0A1Y5TKW4"/>
<reference evidence="1 2" key="1">
    <citation type="submission" date="2017-03" db="EMBL/GenBank/DDBJ databases">
        <authorList>
            <person name="Afonso C.L."/>
            <person name="Miller P.J."/>
            <person name="Scott M.A."/>
            <person name="Spackman E."/>
            <person name="Goraichik I."/>
            <person name="Dimitrov K.M."/>
            <person name="Suarez D.L."/>
            <person name="Swayne D.E."/>
        </authorList>
    </citation>
    <scope>NUCLEOTIDE SEQUENCE [LARGE SCALE GENOMIC DNA]</scope>
    <source>
        <strain evidence="1 2">CECT 8397</strain>
    </source>
</reference>
<keyword evidence="2" id="KW-1185">Reference proteome</keyword>
<proteinExistence type="predicted"/>
<evidence type="ECO:0000313" key="2">
    <source>
        <dbReference type="Proteomes" id="UP000193623"/>
    </source>
</evidence>
<dbReference type="EMBL" id="FWFT01000011">
    <property type="protein sequence ID" value="SLN64482.1"/>
    <property type="molecule type" value="Genomic_DNA"/>
</dbReference>
<accession>A0A1Y5TKW4</accession>